<keyword evidence="1" id="KW-0812">Transmembrane</keyword>
<feature type="transmembrane region" description="Helical" evidence="1">
    <location>
        <begin position="15"/>
        <end position="33"/>
    </location>
</feature>
<keyword evidence="1" id="KW-1133">Transmembrane helix</keyword>
<gene>
    <name evidence="2" type="ORF">J2738_002269</name>
</gene>
<feature type="transmembrane region" description="Helical" evidence="1">
    <location>
        <begin position="90"/>
        <end position="114"/>
    </location>
</feature>
<organism evidence="2 3">
    <name type="scientific">Variovorax paradoxus</name>
    <dbReference type="NCBI Taxonomy" id="34073"/>
    <lineage>
        <taxon>Bacteria</taxon>
        <taxon>Pseudomonadati</taxon>
        <taxon>Pseudomonadota</taxon>
        <taxon>Betaproteobacteria</taxon>
        <taxon>Burkholderiales</taxon>
        <taxon>Comamonadaceae</taxon>
        <taxon>Variovorax</taxon>
    </lineage>
</organism>
<sequence length="189" mass="21197">MGLLLPASAKELKNSSWAVVLFFLLPMGLLVVYLPSVFFSSGAKLWCLASAFVASLPFTTFMAYRSRRLIALGIHPHFRRGSSMPMSKYFAVWISSLLALYSWSLVVFALVSIAGRGGHQVRTYEVADLSECKGKCFCTYRVQLRDFPETGRLGLCISKELWSSLRPSEQVRVAGRYSPHVVYVESVQR</sequence>
<evidence type="ECO:0000313" key="2">
    <source>
        <dbReference type="EMBL" id="MDR6426136.1"/>
    </source>
</evidence>
<evidence type="ECO:0000313" key="3">
    <source>
        <dbReference type="Proteomes" id="UP001184828"/>
    </source>
</evidence>
<proteinExistence type="predicted"/>
<comment type="caution">
    <text evidence="2">The sequence shown here is derived from an EMBL/GenBank/DDBJ whole genome shotgun (WGS) entry which is preliminary data.</text>
</comment>
<protein>
    <submittedName>
        <fullName evidence="2">Uncharacterized protein</fullName>
    </submittedName>
</protein>
<dbReference type="AlphaFoldDB" id="A0AAE4BVL9"/>
<dbReference type="RefSeq" id="WP_145746104.1">
    <property type="nucleotide sequence ID" value="NZ_JAUSRU010000002.1"/>
</dbReference>
<reference evidence="2" key="1">
    <citation type="submission" date="2023-07" db="EMBL/GenBank/DDBJ databases">
        <title>Sorghum-associated microbial communities from plants grown in Nebraska, USA.</title>
        <authorList>
            <person name="Schachtman D."/>
        </authorList>
    </citation>
    <scope>NUCLEOTIDE SEQUENCE</scope>
    <source>
        <strain evidence="2">DS2114</strain>
    </source>
</reference>
<name>A0AAE4BVL9_VARPD</name>
<dbReference type="EMBL" id="JAVDQZ010000003">
    <property type="protein sequence ID" value="MDR6426136.1"/>
    <property type="molecule type" value="Genomic_DNA"/>
</dbReference>
<evidence type="ECO:0000256" key="1">
    <source>
        <dbReference type="SAM" id="Phobius"/>
    </source>
</evidence>
<dbReference type="Proteomes" id="UP001184828">
    <property type="component" value="Unassembled WGS sequence"/>
</dbReference>
<feature type="transmembrane region" description="Helical" evidence="1">
    <location>
        <begin position="45"/>
        <end position="64"/>
    </location>
</feature>
<keyword evidence="1" id="KW-0472">Membrane</keyword>
<accession>A0AAE4BVL9</accession>